<comment type="subcellular location">
    <subcellularLocation>
        <location evidence="1">Membrane</location>
        <topology evidence="1">Single-pass type I membrane protein</topology>
    </subcellularLocation>
</comment>
<dbReference type="InterPro" id="IPR049883">
    <property type="entry name" value="NOTCH1_EGF-like"/>
</dbReference>
<evidence type="ECO:0000256" key="7">
    <source>
        <dbReference type="ARBA" id="ARBA00022729"/>
    </source>
</evidence>
<evidence type="ECO:0000256" key="20">
    <source>
        <dbReference type="SAM" id="Phobius"/>
    </source>
</evidence>
<dbReference type="SMART" id="SM00220">
    <property type="entry name" value="S_TKc"/>
    <property type="match status" value="1"/>
</dbReference>
<dbReference type="FunFam" id="3.30.200.20:FF:000043">
    <property type="entry name" value="Wall-associated receptor kinase 2"/>
    <property type="match status" value="1"/>
</dbReference>
<evidence type="ECO:0000256" key="11">
    <source>
        <dbReference type="ARBA" id="ARBA00022840"/>
    </source>
</evidence>
<evidence type="ECO:0000256" key="10">
    <source>
        <dbReference type="ARBA" id="ARBA00022777"/>
    </source>
</evidence>
<dbReference type="GO" id="GO:0004674">
    <property type="term" value="F:protein serine/threonine kinase activity"/>
    <property type="evidence" value="ECO:0007669"/>
    <property type="project" value="UniProtKB-KW"/>
</dbReference>
<comment type="function">
    <text evidence="18">Serine/threonine-protein kinase that may function as a signaling receptor of extracellular matrix component. Binding to pectin may have significance in the control of cell expansion, morphogenesis and development.</text>
</comment>
<feature type="domain" description="EGF-like" evidence="22">
    <location>
        <begin position="444"/>
        <end position="480"/>
    </location>
</feature>
<evidence type="ECO:0000259" key="21">
    <source>
        <dbReference type="PROSITE" id="PS50011"/>
    </source>
</evidence>
<dbReference type="InterPro" id="IPR001881">
    <property type="entry name" value="EGF-like_Ca-bd_dom"/>
</dbReference>
<keyword evidence="15" id="KW-0325">Glycoprotein</keyword>
<dbReference type="InterPro" id="IPR008271">
    <property type="entry name" value="Ser/Thr_kinase_AS"/>
</dbReference>
<dbReference type="SMART" id="SM00181">
    <property type="entry name" value="EGF"/>
    <property type="match status" value="3"/>
</dbReference>
<dbReference type="InterPro" id="IPR000152">
    <property type="entry name" value="EGF-type_Asp/Asn_hydroxyl_site"/>
</dbReference>
<protein>
    <submittedName>
        <fullName evidence="23">Uncharacterized protein</fullName>
    </submittedName>
</protein>
<evidence type="ECO:0000256" key="3">
    <source>
        <dbReference type="ARBA" id="ARBA00022536"/>
    </source>
</evidence>
<dbReference type="InterPro" id="IPR025287">
    <property type="entry name" value="WAK_GUB"/>
</dbReference>
<dbReference type="Gene3D" id="1.10.510.10">
    <property type="entry name" value="Transferase(Phosphotransferase) domain 1"/>
    <property type="match status" value="1"/>
</dbReference>
<keyword evidence="10" id="KW-0418">Kinase</keyword>
<evidence type="ECO:0000313" key="24">
    <source>
        <dbReference type="Proteomes" id="UP001190926"/>
    </source>
</evidence>
<comment type="caution">
    <text evidence="23">The sequence shown here is derived from an EMBL/GenBank/DDBJ whole genome shotgun (WGS) entry which is preliminary data.</text>
</comment>
<dbReference type="Pfam" id="PF13947">
    <property type="entry name" value="GUB_WAK_bind"/>
    <property type="match status" value="1"/>
</dbReference>
<name>A0AAD4JI93_PERFH</name>
<evidence type="ECO:0000256" key="8">
    <source>
        <dbReference type="ARBA" id="ARBA00022737"/>
    </source>
</evidence>
<keyword evidence="7" id="KW-0732">Signal</keyword>
<dbReference type="AlphaFoldDB" id="A0AAD4JI93"/>
<proteinExistence type="predicted"/>
<keyword evidence="8" id="KW-0677">Repeat</keyword>
<sequence>MGSNLSCSLTDRDFLRAQLVDLSEKLERKKFFPCSYAFIQERVPNETVFSYPLYYLDNSTAFQFLSRRGIANGNWVSSTRPPIVRLDWRIGEENCSLAQLNSSYACKHSKTVCVDDADYYPSRKGYLCSCVPGYEGNPYLPQGCKPISFSSSIAKYGCPDQCGRLSIPYPFGVGPTCSLAPSFEINCNTSTNPPVAYLSILNAEIIDEQLNSSQVLVYYENKPGLVCYNLSDNQSRISMTANQSLIINLSKTQYTLSDKNWITAFGCDNMVVGIFGQGNRSSIGSGCATVCSDDKLRNNGDILGYCPSGINMYRPGYACCRTPIPRGTSHLEINLIHISGQWTATNSSCSYAFVEYLEEYFYSNRIGYYIRNNITEIQLDNPRQLMLDWRIGAVNCKEARRNLATYACQNNSDCVDFDATVGGYLCNCSKGYQGNPYLNPGCQDINECSDNTFNPCNSNSICINTPGSFQCLCSKGYSGDGRKDGNGCIQLPQPKSRIILIGMGSGFGSLLLLLMCFWLYKVLQKRKEKIVKEKFFKRNGGLLLRQQTNEGALGKTKVFPAKELEVATDNFNESRILGHGGQGTVYKGMLSDGKIVAIKKSKLVEENQLEQFINEVVILSQINHRNVVKLLGCCLETEVPLLVYEFMPHGTLFDLIHDPNNEFPFPWNMRLKIASDIAGALAYLHSASSMPIYHRDIKSSNILLDDKYVVKVSDFGTSRSVAADQTHLTTMVKGTFGYLDPEYFQSSQFTEKSDVYSFGVVLVELLTGQKPISFDRTEEERGLATRFLTSMEENFLDTILDAQVSEQGKKEEVIAVAKLAKRCLNLKGKMRPTMKEVATELESFRISQMSTTVKDGSEEVTNFEDMPTMISDIEYTWTGSYNKSDTASSPDTHPLIITRN</sequence>
<dbReference type="InterPro" id="IPR011009">
    <property type="entry name" value="Kinase-like_dom_sf"/>
</dbReference>
<dbReference type="FunFam" id="2.10.25.10:FF:000038">
    <property type="entry name" value="Fibrillin 2"/>
    <property type="match status" value="1"/>
</dbReference>
<dbReference type="Gene3D" id="3.30.200.20">
    <property type="entry name" value="Phosphorylase Kinase, domain 1"/>
    <property type="match status" value="1"/>
</dbReference>
<dbReference type="PROSITE" id="PS00108">
    <property type="entry name" value="PROTEIN_KINASE_ST"/>
    <property type="match status" value="1"/>
</dbReference>
<evidence type="ECO:0000256" key="16">
    <source>
        <dbReference type="ARBA" id="ARBA00047558"/>
    </source>
</evidence>
<dbReference type="InterPro" id="IPR000719">
    <property type="entry name" value="Prot_kinase_dom"/>
</dbReference>
<evidence type="ECO:0000256" key="4">
    <source>
        <dbReference type="ARBA" id="ARBA00022553"/>
    </source>
</evidence>
<dbReference type="PANTHER" id="PTHR27005:SF515">
    <property type="entry name" value="WALL-ASSOCIATED RECEPTOR KINASE-LIKE 10-RELATED"/>
    <property type="match status" value="1"/>
</dbReference>
<feature type="transmembrane region" description="Helical" evidence="20">
    <location>
        <begin position="498"/>
        <end position="520"/>
    </location>
</feature>
<dbReference type="PANTHER" id="PTHR27005">
    <property type="entry name" value="WALL-ASSOCIATED RECEPTOR KINASE-LIKE 21"/>
    <property type="match status" value="1"/>
</dbReference>
<dbReference type="PROSITE" id="PS01187">
    <property type="entry name" value="EGF_CA"/>
    <property type="match status" value="1"/>
</dbReference>
<dbReference type="Pfam" id="PF00069">
    <property type="entry name" value="Pkinase"/>
    <property type="match status" value="1"/>
</dbReference>
<evidence type="ECO:0000256" key="9">
    <source>
        <dbReference type="ARBA" id="ARBA00022741"/>
    </source>
</evidence>
<dbReference type="Gene3D" id="2.10.25.10">
    <property type="entry name" value="Laminin"/>
    <property type="match status" value="2"/>
</dbReference>
<keyword evidence="5" id="KW-0808">Transferase</keyword>
<evidence type="ECO:0000256" key="17">
    <source>
        <dbReference type="ARBA" id="ARBA00047951"/>
    </source>
</evidence>
<dbReference type="InterPro" id="IPR045274">
    <property type="entry name" value="WAK-like"/>
</dbReference>
<dbReference type="EMBL" id="SDAM02000057">
    <property type="protein sequence ID" value="KAH6833598.1"/>
    <property type="molecule type" value="Genomic_DNA"/>
</dbReference>
<keyword evidence="11" id="KW-0067">ATP-binding</keyword>
<evidence type="ECO:0000256" key="5">
    <source>
        <dbReference type="ARBA" id="ARBA00022679"/>
    </source>
</evidence>
<dbReference type="PROSITE" id="PS50011">
    <property type="entry name" value="PROTEIN_KINASE_DOM"/>
    <property type="match status" value="1"/>
</dbReference>
<comment type="catalytic activity">
    <reaction evidence="16">
        <text>L-seryl-[protein] + ATP = O-phospho-L-seryl-[protein] + ADP + H(+)</text>
        <dbReference type="Rhea" id="RHEA:17989"/>
        <dbReference type="Rhea" id="RHEA-COMP:9863"/>
        <dbReference type="Rhea" id="RHEA-COMP:11604"/>
        <dbReference type="ChEBI" id="CHEBI:15378"/>
        <dbReference type="ChEBI" id="CHEBI:29999"/>
        <dbReference type="ChEBI" id="CHEBI:30616"/>
        <dbReference type="ChEBI" id="CHEBI:83421"/>
        <dbReference type="ChEBI" id="CHEBI:456216"/>
    </reaction>
</comment>
<dbReference type="PROSITE" id="PS50026">
    <property type="entry name" value="EGF_3"/>
    <property type="match status" value="1"/>
</dbReference>
<reference evidence="23 24" key="1">
    <citation type="journal article" date="2021" name="Nat. Commun.">
        <title>Incipient diploidization of the medicinal plant Perilla within 10,000 years.</title>
        <authorList>
            <person name="Zhang Y."/>
            <person name="Shen Q."/>
            <person name="Leng L."/>
            <person name="Zhang D."/>
            <person name="Chen S."/>
            <person name="Shi Y."/>
            <person name="Ning Z."/>
            <person name="Chen S."/>
        </authorList>
    </citation>
    <scope>NUCLEOTIDE SEQUENCE [LARGE SCALE GENOMIC DNA]</scope>
    <source>
        <strain evidence="24">cv. PC099</strain>
    </source>
</reference>
<keyword evidence="14" id="KW-1015">Disulfide bond</keyword>
<dbReference type="CDD" id="cd14066">
    <property type="entry name" value="STKc_IRAK"/>
    <property type="match status" value="1"/>
</dbReference>
<evidence type="ECO:0000256" key="13">
    <source>
        <dbReference type="ARBA" id="ARBA00023136"/>
    </source>
</evidence>
<dbReference type="Proteomes" id="UP001190926">
    <property type="component" value="Unassembled WGS sequence"/>
</dbReference>
<evidence type="ECO:0000256" key="19">
    <source>
        <dbReference type="PROSITE-ProRule" id="PRU00076"/>
    </source>
</evidence>
<comment type="caution">
    <text evidence="19">Lacks conserved residue(s) required for the propagation of feature annotation.</text>
</comment>
<dbReference type="GO" id="GO:0005524">
    <property type="term" value="F:ATP binding"/>
    <property type="evidence" value="ECO:0007669"/>
    <property type="project" value="UniProtKB-KW"/>
</dbReference>
<comment type="catalytic activity">
    <reaction evidence="17">
        <text>L-threonyl-[protein] + ATP = O-phospho-L-threonyl-[protein] + ADP + H(+)</text>
        <dbReference type="Rhea" id="RHEA:46608"/>
        <dbReference type="Rhea" id="RHEA-COMP:11060"/>
        <dbReference type="Rhea" id="RHEA-COMP:11605"/>
        <dbReference type="ChEBI" id="CHEBI:15378"/>
        <dbReference type="ChEBI" id="CHEBI:30013"/>
        <dbReference type="ChEBI" id="CHEBI:30616"/>
        <dbReference type="ChEBI" id="CHEBI:61977"/>
        <dbReference type="ChEBI" id="CHEBI:456216"/>
    </reaction>
</comment>
<dbReference type="GO" id="GO:0005509">
    <property type="term" value="F:calcium ion binding"/>
    <property type="evidence" value="ECO:0007669"/>
    <property type="project" value="InterPro"/>
</dbReference>
<dbReference type="SUPFAM" id="SSF57196">
    <property type="entry name" value="EGF/Laminin"/>
    <property type="match status" value="1"/>
</dbReference>
<dbReference type="GO" id="GO:0030247">
    <property type="term" value="F:polysaccharide binding"/>
    <property type="evidence" value="ECO:0007669"/>
    <property type="project" value="InterPro"/>
</dbReference>
<keyword evidence="13 20" id="KW-0472">Membrane</keyword>
<evidence type="ECO:0000256" key="6">
    <source>
        <dbReference type="ARBA" id="ARBA00022692"/>
    </source>
</evidence>
<evidence type="ECO:0000256" key="12">
    <source>
        <dbReference type="ARBA" id="ARBA00022989"/>
    </source>
</evidence>
<evidence type="ECO:0000256" key="1">
    <source>
        <dbReference type="ARBA" id="ARBA00004479"/>
    </source>
</evidence>
<accession>A0AAD4JI93</accession>
<dbReference type="SUPFAM" id="SSF56112">
    <property type="entry name" value="Protein kinase-like (PK-like)"/>
    <property type="match status" value="1"/>
</dbReference>
<dbReference type="FunFam" id="1.10.510.10:FF:000084">
    <property type="entry name" value="Wall-associated receptor kinase 2"/>
    <property type="match status" value="1"/>
</dbReference>
<keyword evidence="9" id="KW-0547">Nucleotide-binding</keyword>
<keyword evidence="24" id="KW-1185">Reference proteome</keyword>
<keyword evidence="12 20" id="KW-1133">Transmembrane helix</keyword>
<evidence type="ECO:0000256" key="14">
    <source>
        <dbReference type="ARBA" id="ARBA00023157"/>
    </source>
</evidence>
<gene>
    <name evidence="23" type="ORF">C2S53_016247</name>
</gene>
<dbReference type="GO" id="GO:0007166">
    <property type="term" value="P:cell surface receptor signaling pathway"/>
    <property type="evidence" value="ECO:0007669"/>
    <property type="project" value="InterPro"/>
</dbReference>
<evidence type="ECO:0000256" key="15">
    <source>
        <dbReference type="ARBA" id="ARBA00023180"/>
    </source>
</evidence>
<dbReference type="InterPro" id="IPR000742">
    <property type="entry name" value="EGF"/>
</dbReference>
<evidence type="ECO:0000256" key="2">
    <source>
        <dbReference type="ARBA" id="ARBA00022527"/>
    </source>
</evidence>
<dbReference type="Pfam" id="PF07645">
    <property type="entry name" value="EGF_CA"/>
    <property type="match status" value="1"/>
</dbReference>
<feature type="domain" description="Protein kinase" evidence="21">
    <location>
        <begin position="571"/>
        <end position="845"/>
    </location>
</feature>
<organism evidence="23 24">
    <name type="scientific">Perilla frutescens var. hirtella</name>
    <name type="common">Perilla citriodora</name>
    <name type="synonym">Perilla setoyensis</name>
    <dbReference type="NCBI Taxonomy" id="608512"/>
    <lineage>
        <taxon>Eukaryota</taxon>
        <taxon>Viridiplantae</taxon>
        <taxon>Streptophyta</taxon>
        <taxon>Embryophyta</taxon>
        <taxon>Tracheophyta</taxon>
        <taxon>Spermatophyta</taxon>
        <taxon>Magnoliopsida</taxon>
        <taxon>eudicotyledons</taxon>
        <taxon>Gunneridae</taxon>
        <taxon>Pentapetalae</taxon>
        <taxon>asterids</taxon>
        <taxon>lamiids</taxon>
        <taxon>Lamiales</taxon>
        <taxon>Lamiaceae</taxon>
        <taxon>Nepetoideae</taxon>
        <taxon>Elsholtzieae</taxon>
        <taxon>Perilla</taxon>
    </lineage>
</organism>
<keyword evidence="6 20" id="KW-0812">Transmembrane</keyword>
<keyword evidence="3 19" id="KW-0245">EGF-like domain</keyword>
<dbReference type="PROSITE" id="PS00010">
    <property type="entry name" value="ASX_HYDROXYL"/>
    <property type="match status" value="1"/>
</dbReference>
<evidence type="ECO:0000259" key="22">
    <source>
        <dbReference type="PROSITE" id="PS50026"/>
    </source>
</evidence>
<evidence type="ECO:0000256" key="18">
    <source>
        <dbReference type="ARBA" id="ARBA00058961"/>
    </source>
</evidence>
<dbReference type="SMART" id="SM00179">
    <property type="entry name" value="EGF_CA"/>
    <property type="match status" value="2"/>
</dbReference>
<dbReference type="InterPro" id="IPR018097">
    <property type="entry name" value="EGF_Ca-bd_CS"/>
</dbReference>
<keyword evidence="4" id="KW-0597">Phosphoprotein</keyword>
<dbReference type="CDD" id="cd00054">
    <property type="entry name" value="EGF_CA"/>
    <property type="match status" value="2"/>
</dbReference>
<evidence type="ECO:0000313" key="23">
    <source>
        <dbReference type="EMBL" id="KAH6833598.1"/>
    </source>
</evidence>
<dbReference type="GO" id="GO:0005886">
    <property type="term" value="C:plasma membrane"/>
    <property type="evidence" value="ECO:0007669"/>
    <property type="project" value="TreeGrafter"/>
</dbReference>
<keyword evidence="2" id="KW-0723">Serine/threonine-protein kinase</keyword>